<organism evidence="2 3">
    <name type="scientific">Nocardia mangyaensis</name>
    <dbReference type="NCBI Taxonomy" id="2213200"/>
    <lineage>
        <taxon>Bacteria</taxon>
        <taxon>Bacillati</taxon>
        <taxon>Actinomycetota</taxon>
        <taxon>Actinomycetes</taxon>
        <taxon>Mycobacteriales</taxon>
        <taxon>Nocardiaceae</taxon>
        <taxon>Nocardia</taxon>
    </lineage>
</organism>
<dbReference type="KEGG" id="nsl:BOX37_13870"/>
<dbReference type="OrthoDB" id="40820at2"/>
<dbReference type="AlphaFoldDB" id="A0A1J0VSD4"/>
<name>A0A1J0VSD4_9NOCA</name>
<dbReference type="Proteomes" id="UP000183810">
    <property type="component" value="Chromosome"/>
</dbReference>
<reference evidence="2" key="1">
    <citation type="submission" date="2016-11" db="EMBL/GenBank/DDBJ databases">
        <authorList>
            <person name="Jaros S."/>
            <person name="Januszkiewicz K."/>
            <person name="Wedrychowicz H."/>
        </authorList>
    </citation>
    <scope>NUCLEOTIDE SEQUENCE [LARGE SCALE GENOMIC DNA]</scope>
    <source>
        <strain evidence="2">Y48</strain>
    </source>
</reference>
<gene>
    <name evidence="2" type="ORF">BOX37_13870</name>
</gene>
<proteinExistence type="predicted"/>
<keyword evidence="3" id="KW-1185">Reference proteome</keyword>
<protein>
    <submittedName>
        <fullName evidence="2">Uncharacterized protein</fullName>
    </submittedName>
</protein>
<feature type="region of interest" description="Disordered" evidence="1">
    <location>
        <begin position="51"/>
        <end position="87"/>
    </location>
</feature>
<sequence length="87" mass="9808">MIQQNRDALYPVAIGAGPQREFEYPDYDSGSHQQVREALLVLGKTMNGFTKSFGTGRGEPISPRERFRKTNPSDRESALDLIRRQGP</sequence>
<dbReference type="RefSeq" id="WP_071928039.1">
    <property type="nucleotide sequence ID" value="NZ_CP018082.1"/>
</dbReference>
<evidence type="ECO:0000313" key="3">
    <source>
        <dbReference type="Proteomes" id="UP000183810"/>
    </source>
</evidence>
<evidence type="ECO:0000256" key="1">
    <source>
        <dbReference type="SAM" id="MobiDB-lite"/>
    </source>
</evidence>
<dbReference type="EMBL" id="CP018082">
    <property type="protein sequence ID" value="APE34855.1"/>
    <property type="molecule type" value="Genomic_DNA"/>
</dbReference>
<evidence type="ECO:0000313" key="2">
    <source>
        <dbReference type="EMBL" id="APE34855.1"/>
    </source>
</evidence>
<accession>A0A1J0VSD4</accession>
<feature type="compositionally biased region" description="Basic and acidic residues" evidence="1">
    <location>
        <begin position="71"/>
        <end position="87"/>
    </location>
</feature>